<keyword evidence="2 4" id="KW-0238">DNA-binding</keyword>
<dbReference type="PRINTS" id="PR00455">
    <property type="entry name" value="HTHTETR"/>
</dbReference>
<evidence type="ECO:0000259" key="5">
    <source>
        <dbReference type="PROSITE" id="PS50977"/>
    </source>
</evidence>
<dbReference type="Gene3D" id="1.10.10.60">
    <property type="entry name" value="Homeodomain-like"/>
    <property type="match status" value="1"/>
</dbReference>
<dbReference type="InterPro" id="IPR050109">
    <property type="entry name" value="HTH-type_TetR-like_transc_reg"/>
</dbReference>
<reference evidence="7" key="1">
    <citation type="submission" date="2023-07" db="EMBL/GenBank/DDBJ databases">
        <title>30 novel species of actinomycetes from the DSMZ collection.</title>
        <authorList>
            <person name="Nouioui I."/>
        </authorList>
    </citation>
    <scope>NUCLEOTIDE SEQUENCE [LARGE SCALE GENOMIC DNA]</scope>
    <source>
        <strain evidence="7">DSM 44918</strain>
    </source>
</reference>
<dbReference type="Pfam" id="PF00440">
    <property type="entry name" value="TetR_N"/>
    <property type="match status" value="1"/>
</dbReference>
<accession>A0ABU2M0G6</accession>
<gene>
    <name evidence="6" type="ORF">RNC47_33890</name>
</gene>
<dbReference type="PROSITE" id="PS50977">
    <property type="entry name" value="HTH_TETR_2"/>
    <property type="match status" value="1"/>
</dbReference>
<name>A0ABU2M0G6_9ACTN</name>
<dbReference type="SUPFAM" id="SSF48498">
    <property type="entry name" value="Tetracyclin repressor-like, C-terminal domain"/>
    <property type="match status" value="1"/>
</dbReference>
<evidence type="ECO:0000256" key="3">
    <source>
        <dbReference type="ARBA" id="ARBA00023163"/>
    </source>
</evidence>
<comment type="caution">
    <text evidence="6">The sequence shown here is derived from an EMBL/GenBank/DDBJ whole genome shotgun (WGS) entry which is preliminary data.</text>
</comment>
<dbReference type="RefSeq" id="WP_311604457.1">
    <property type="nucleotide sequence ID" value="NZ_JAVREM010000099.1"/>
</dbReference>
<dbReference type="PANTHER" id="PTHR30055:SF151">
    <property type="entry name" value="TRANSCRIPTIONAL REGULATORY PROTEIN"/>
    <property type="match status" value="1"/>
</dbReference>
<feature type="DNA-binding region" description="H-T-H motif" evidence="4">
    <location>
        <begin position="55"/>
        <end position="74"/>
    </location>
</feature>
<keyword evidence="1" id="KW-0805">Transcription regulation</keyword>
<dbReference type="InterPro" id="IPR036271">
    <property type="entry name" value="Tet_transcr_reg_TetR-rel_C_sf"/>
</dbReference>
<evidence type="ECO:0000313" key="7">
    <source>
        <dbReference type="Proteomes" id="UP001183420"/>
    </source>
</evidence>
<feature type="domain" description="HTH tetR-type" evidence="5">
    <location>
        <begin position="32"/>
        <end position="92"/>
    </location>
</feature>
<dbReference type="PANTHER" id="PTHR30055">
    <property type="entry name" value="HTH-TYPE TRANSCRIPTIONAL REGULATOR RUTR"/>
    <property type="match status" value="1"/>
</dbReference>
<dbReference type="InterPro" id="IPR004111">
    <property type="entry name" value="Repressor_TetR_C"/>
</dbReference>
<dbReference type="EMBL" id="JAVREM010000099">
    <property type="protein sequence ID" value="MDT0323309.1"/>
    <property type="molecule type" value="Genomic_DNA"/>
</dbReference>
<keyword evidence="3" id="KW-0804">Transcription</keyword>
<protein>
    <submittedName>
        <fullName evidence="6">TetR/AcrR family transcriptional regulator</fullName>
    </submittedName>
</protein>
<dbReference type="Pfam" id="PF02909">
    <property type="entry name" value="TetR_C_1"/>
    <property type="match status" value="1"/>
</dbReference>
<proteinExistence type="predicted"/>
<dbReference type="Gene3D" id="1.10.357.10">
    <property type="entry name" value="Tetracycline Repressor, domain 2"/>
    <property type="match status" value="1"/>
</dbReference>
<evidence type="ECO:0000256" key="1">
    <source>
        <dbReference type="ARBA" id="ARBA00023015"/>
    </source>
</evidence>
<dbReference type="SUPFAM" id="SSF46689">
    <property type="entry name" value="Homeodomain-like"/>
    <property type="match status" value="1"/>
</dbReference>
<dbReference type="InterPro" id="IPR001647">
    <property type="entry name" value="HTH_TetR"/>
</dbReference>
<organism evidence="6 7">
    <name type="scientific">Streptomyces millisiae</name>
    <dbReference type="NCBI Taxonomy" id="3075542"/>
    <lineage>
        <taxon>Bacteria</taxon>
        <taxon>Bacillati</taxon>
        <taxon>Actinomycetota</taxon>
        <taxon>Actinomycetes</taxon>
        <taxon>Kitasatosporales</taxon>
        <taxon>Streptomycetaceae</taxon>
        <taxon>Streptomyces</taxon>
    </lineage>
</organism>
<dbReference type="InterPro" id="IPR009057">
    <property type="entry name" value="Homeodomain-like_sf"/>
</dbReference>
<evidence type="ECO:0000256" key="4">
    <source>
        <dbReference type="PROSITE-ProRule" id="PRU00335"/>
    </source>
</evidence>
<keyword evidence="7" id="KW-1185">Reference proteome</keyword>
<evidence type="ECO:0000256" key="2">
    <source>
        <dbReference type="ARBA" id="ARBA00023125"/>
    </source>
</evidence>
<evidence type="ECO:0000313" key="6">
    <source>
        <dbReference type="EMBL" id="MDT0323309.1"/>
    </source>
</evidence>
<dbReference type="Proteomes" id="UP001183420">
    <property type="component" value="Unassembled WGS sequence"/>
</dbReference>
<sequence>MAAERRGRRDPEYLMDLLWRTRSEGSRGPRGTLSVDRVVTAAVEIADAEGLGAVSMRRVAERVGVTTMSLYTYVPSKDDLLDLMFDVASGRPDTAAWPDDWRGGLSAYAGDMRRVLLARPWMLDVPIGAPPMGPNNLAWMEAALSTMADTPLTEDDMMGVLTILSGHVLTEVRQQLTMSRATPRTGVDYADWDGVYRRLLTRAAASGDYPTIARVMAAVNQDDERGPEEDFVYAVDFILDGVAALMRTRQAV</sequence>